<protein>
    <submittedName>
        <fullName evidence="1">Uncharacterized protein</fullName>
    </submittedName>
</protein>
<evidence type="ECO:0000313" key="2">
    <source>
        <dbReference type="Proteomes" id="UP000694892"/>
    </source>
</evidence>
<feature type="non-terminal residue" evidence="1">
    <location>
        <position position="1"/>
    </location>
</feature>
<sequence length="99" mass="10731">KLRCAAPHVVEEREVAAFPACPADSELALISLPTDMRPGEESQLVPKEFIAVPGASSTECTLRYPLSNDTTVIYKAFSVAQGQCKECEFVVLRASSTRT</sequence>
<dbReference type="EMBL" id="CM004472">
    <property type="protein sequence ID" value="OCT83633.1"/>
    <property type="molecule type" value="Genomic_DNA"/>
</dbReference>
<name>A0A974D0Z4_XENLA</name>
<dbReference type="Proteomes" id="UP000694892">
    <property type="component" value="Chromosome 4L"/>
</dbReference>
<proteinExistence type="predicted"/>
<accession>A0A974D0Z4</accession>
<reference evidence="2" key="1">
    <citation type="journal article" date="2016" name="Nature">
        <title>Genome evolution in the allotetraploid frog Xenopus laevis.</title>
        <authorList>
            <person name="Session A.M."/>
            <person name="Uno Y."/>
            <person name="Kwon T."/>
            <person name="Chapman J.A."/>
            <person name="Toyoda A."/>
            <person name="Takahashi S."/>
            <person name="Fukui A."/>
            <person name="Hikosaka A."/>
            <person name="Suzuki A."/>
            <person name="Kondo M."/>
            <person name="van Heeringen S.J."/>
            <person name="Quigley I."/>
            <person name="Heinz S."/>
            <person name="Ogino H."/>
            <person name="Ochi H."/>
            <person name="Hellsten U."/>
            <person name="Lyons J.B."/>
            <person name="Simakov O."/>
            <person name="Putnam N."/>
            <person name="Stites J."/>
            <person name="Kuroki Y."/>
            <person name="Tanaka T."/>
            <person name="Michiue T."/>
            <person name="Watanabe M."/>
            <person name="Bogdanovic O."/>
            <person name="Lister R."/>
            <person name="Georgiou G."/>
            <person name="Paranjpe S.S."/>
            <person name="van Kruijsbergen I."/>
            <person name="Shu S."/>
            <person name="Carlson J."/>
            <person name="Kinoshita T."/>
            <person name="Ohta Y."/>
            <person name="Mawaribuchi S."/>
            <person name="Jenkins J."/>
            <person name="Grimwood J."/>
            <person name="Schmutz J."/>
            <person name="Mitros T."/>
            <person name="Mozaffari S.V."/>
            <person name="Suzuki Y."/>
            <person name="Haramoto Y."/>
            <person name="Yamamoto T.S."/>
            <person name="Takagi C."/>
            <person name="Heald R."/>
            <person name="Miller K."/>
            <person name="Haudenschild C."/>
            <person name="Kitzman J."/>
            <person name="Nakayama T."/>
            <person name="Izutsu Y."/>
            <person name="Robert J."/>
            <person name="Fortriede J."/>
            <person name="Burns K."/>
            <person name="Lotay V."/>
            <person name="Karimi K."/>
            <person name="Yasuoka Y."/>
            <person name="Dichmann D.S."/>
            <person name="Flajnik M.F."/>
            <person name="Houston D.W."/>
            <person name="Shendure J."/>
            <person name="DuPasquier L."/>
            <person name="Vize P.D."/>
            <person name="Zorn A.M."/>
            <person name="Ito M."/>
            <person name="Marcotte E.M."/>
            <person name="Wallingford J.B."/>
            <person name="Ito Y."/>
            <person name="Asashima M."/>
            <person name="Ueno N."/>
            <person name="Matsuda Y."/>
            <person name="Veenstra G.J."/>
            <person name="Fujiyama A."/>
            <person name="Harland R.M."/>
            <person name="Taira M."/>
            <person name="Rokhsar D.S."/>
        </authorList>
    </citation>
    <scope>NUCLEOTIDE SEQUENCE [LARGE SCALE GENOMIC DNA]</scope>
    <source>
        <strain evidence="2">J</strain>
    </source>
</reference>
<evidence type="ECO:0000313" key="1">
    <source>
        <dbReference type="EMBL" id="OCT83633.1"/>
    </source>
</evidence>
<gene>
    <name evidence="1" type="ORF">XELAEV_18021775mg</name>
</gene>
<organism evidence="1 2">
    <name type="scientific">Xenopus laevis</name>
    <name type="common">African clawed frog</name>
    <dbReference type="NCBI Taxonomy" id="8355"/>
    <lineage>
        <taxon>Eukaryota</taxon>
        <taxon>Metazoa</taxon>
        <taxon>Chordata</taxon>
        <taxon>Craniata</taxon>
        <taxon>Vertebrata</taxon>
        <taxon>Euteleostomi</taxon>
        <taxon>Amphibia</taxon>
        <taxon>Batrachia</taxon>
        <taxon>Anura</taxon>
        <taxon>Pipoidea</taxon>
        <taxon>Pipidae</taxon>
        <taxon>Xenopodinae</taxon>
        <taxon>Xenopus</taxon>
        <taxon>Xenopus</taxon>
    </lineage>
</organism>
<dbReference type="AlphaFoldDB" id="A0A974D0Z4"/>